<feature type="signal peptide" evidence="2">
    <location>
        <begin position="1"/>
        <end position="18"/>
    </location>
</feature>
<dbReference type="Proteomes" id="UP000297407">
    <property type="component" value="Unassembled WGS sequence"/>
</dbReference>
<dbReference type="InterPro" id="IPR026444">
    <property type="entry name" value="Secre_tail"/>
</dbReference>
<dbReference type="InterPro" id="IPR055353">
    <property type="entry name" value="DUF7619"/>
</dbReference>
<feature type="chain" id="PRO_5021493391" evidence="2">
    <location>
        <begin position="19"/>
        <end position="1190"/>
    </location>
</feature>
<dbReference type="SUPFAM" id="SSF69318">
    <property type="entry name" value="Integrin alpha N-terminal domain"/>
    <property type="match status" value="2"/>
</dbReference>
<dbReference type="AlphaFoldDB" id="A0A4Z0LCD4"/>
<dbReference type="PANTHER" id="PTHR44103">
    <property type="entry name" value="PROPROTEIN CONVERTASE P"/>
    <property type="match status" value="1"/>
</dbReference>
<protein>
    <submittedName>
        <fullName evidence="5">T9SS type A sorting domain-containing protein</fullName>
    </submittedName>
</protein>
<reference evidence="5 6" key="1">
    <citation type="submission" date="2019-04" db="EMBL/GenBank/DDBJ databases">
        <title>Flavobacterium sp. strain DS2-A Genome sequencing and assembly.</title>
        <authorList>
            <person name="Kim I."/>
        </authorList>
    </citation>
    <scope>NUCLEOTIDE SEQUENCE [LARGE SCALE GENOMIC DNA]</scope>
    <source>
        <strain evidence="5 6">DS2-A</strain>
    </source>
</reference>
<evidence type="ECO:0000259" key="4">
    <source>
        <dbReference type="Pfam" id="PF24595"/>
    </source>
</evidence>
<accession>A0A4Z0LCD4</accession>
<dbReference type="InterPro" id="IPR013517">
    <property type="entry name" value="FG-GAP"/>
</dbReference>
<dbReference type="EMBL" id="SRLH01000001">
    <property type="protein sequence ID" value="TGD59541.1"/>
    <property type="molecule type" value="Genomic_DNA"/>
</dbReference>
<dbReference type="PANTHER" id="PTHR44103:SF1">
    <property type="entry name" value="PROPROTEIN CONVERTASE P"/>
    <property type="match status" value="1"/>
</dbReference>
<keyword evidence="1 2" id="KW-0732">Signal</keyword>
<dbReference type="Gene3D" id="2.130.10.130">
    <property type="entry name" value="Integrin alpha, N-terminal"/>
    <property type="match status" value="2"/>
</dbReference>
<comment type="caution">
    <text evidence="5">The sequence shown here is derived from an EMBL/GenBank/DDBJ whole genome shotgun (WGS) entry which is preliminary data.</text>
</comment>
<dbReference type="OrthoDB" id="1110367at2"/>
<dbReference type="RefSeq" id="WP_135524748.1">
    <property type="nucleotide sequence ID" value="NZ_SRLH01000001.1"/>
</dbReference>
<gene>
    <name evidence="5" type="ORF">E4635_00990</name>
</gene>
<evidence type="ECO:0000256" key="1">
    <source>
        <dbReference type="ARBA" id="ARBA00022729"/>
    </source>
</evidence>
<feature type="domain" description="DUF7619" evidence="4">
    <location>
        <begin position="971"/>
        <end position="1104"/>
    </location>
</feature>
<keyword evidence="6" id="KW-1185">Reference proteome</keyword>
<dbReference type="NCBIfam" id="TIGR04183">
    <property type="entry name" value="Por_Secre_tail"/>
    <property type="match status" value="1"/>
</dbReference>
<sequence length="1190" mass="130195">MRKITLVLFILINYASFAQVAYEQKIAIDDSFGIAGPNDTAVADINNDGFDDVIVAGSTKIGWFKNTNGTGNFSKCTIITNANSSYDNVVAGDMDGDNDIDIAFSFWGNNIEQFFWCKNLDGQGTFGTPILIINANSPMRNHIQVIDVDADNDLDILCSSSTFLTWFENTNGQGSLTGHIIAGSYTSSATSVTAFYAYNADSDARAEVALIVNGVLCCYKINANFTITNLDSITSSPFSDTISAADINNDGFADIVTSYSNGNSKKLQWFKNLTGAGSYGTAQNLVTLPTPTTSVGNDKRVLEIKDLDNDSKPDILHIDSNVQNVGWYKNLGNNTFALQQVIATNVKNVKDVMYLDANEDGRIDVLIASHDNSNLSWYNNTNGAGVFGTGNKISYLAAGPDKIDAGDIDNDGDLDLVASSGPVGWYRNTNGNFSEPQNFITEDIINASDATLGDMDNDGDLDVALFSWYQNNGDLSSIVWFENTNGLGSFTQQHLVVSNTEKIQAIRLVDIDHDNDLDIICGSNNNVISLYRNNGNGTFAAQSIFSTYTYNRYLLDMVVADFDNDNDPDVAVSFNNNEIAWYENSDGLGNLSTKHVIVATMHYPISIFAADLDGDNDKDLIFNNRFQNQVGYFKNNGLGAFGAATVIPIPGLLHPSIAFAQDVDNDGDQDLFFDNETGSKLSYMLNDGLSNFSSPYEVYTSNYNVSYNKNISSIVSADINADGKLDFALTEVTLNKVAWFKNLGLYQNKIKGTVKLDADVNGCTAADANVPNVLVTTQNGANTLATFTQPDGTYELIANQGNFNTSITSPIQNYSSNPVSQTTNFASVGQTETVDFCLQPTQLIDDLQVKIYPLQQPRPGFNTSYRIVVYNNGTNPLSGTVAFTYNNAKLNFISTSQAIQSQTANSLVFAFTNLIPFQSRNIDVVLQVKTIPNVSLGDALQFQAQLSGVGNDVHLYDNQFALHQTIIGAYDPNDINVLEGNEVLIDNADEYLHYIIRFQNTGNSFASRVRVSNILDSKLDFSTLQLETTSHAGKVEITNGNNVDFIFDAIYLPSSSHNFNASQGFICYKIKPKNNVAVGDIITNNANIYFDYNPEIATNTVQTQIVAALNVNDFTGVNDLVLFPNPVKNWLNISTSITKYKVEIYSQLGQLLYEVNDQGKIDFNGFNPGIYFVKIIDDNKNSVSKKIIKL</sequence>
<proteinExistence type="predicted"/>
<dbReference type="Pfam" id="PF13517">
    <property type="entry name" value="FG-GAP_3"/>
    <property type="match status" value="4"/>
</dbReference>
<name>A0A4Z0LCD4_9FLAO</name>
<evidence type="ECO:0000259" key="3">
    <source>
        <dbReference type="Pfam" id="PF18962"/>
    </source>
</evidence>
<dbReference type="Pfam" id="PF18962">
    <property type="entry name" value="Por_Secre_tail"/>
    <property type="match status" value="1"/>
</dbReference>
<organism evidence="5 6">
    <name type="scientific">Flavobacterium humi</name>
    <dbReference type="NCBI Taxonomy" id="2562683"/>
    <lineage>
        <taxon>Bacteria</taxon>
        <taxon>Pseudomonadati</taxon>
        <taxon>Bacteroidota</taxon>
        <taxon>Flavobacteriia</taxon>
        <taxon>Flavobacteriales</taxon>
        <taxon>Flavobacteriaceae</taxon>
        <taxon>Flavobacterium</taxon>
    </lineage>
</organism>
<feature type="domain" description="Secretion system C-terminal sorting" evidence="3">
    <location>
        <begin position="1122"/>
        <end position="1188"/>
    </location>
</feature>
<dbReference type="Pfam" id="PF24595">
    <property type="entry name" value="DUF7619"/>
    <property type="match status" value="1"/>
</dbReference>
<evidence type="ECO:0000256" key="2">
    <source>
        <dbReference type="SAM" id="SignalP"/>
    </source>
</evidence>
<dbReference type="InterPro" id="IPR028994">
    <property type="entry name" value="Integrin_alpha_N"/>
</dbReference>
<evidence type="ECO:0000313" key="6">
    <source>
        <dbReference type="Proteomes" id="UP000297407"/>
    </source>
</evidence>
<evidence type="ECO:0000313" key="5">
    <source>
        <dbReference type="EMBL" id="TGD59541.1"/>
    </source>
</evidence>